<dbReference type="InterPro" id="IPR010997">
    <property type="entry name" value="HRDC-like_sf"/>
</dbReference>
<dbReference type="InterPro" id="IPR011528">
    <property type="entry name" value="NERD"/>
</dbReference>
<feature type="domain" description="NERD" evidence="2">
    <location>
        <begin position="50"/>
        <end position="168"/>
    </location>
</feature>
<name>A0A941CSL9_9CLOT</name>
<protein>
    <submittedName>
        <fullName evidence="4">HRDC domain-containing protein</fullName>
    </submittedName>
</protein>
<feature type="compositionally biased region" description="Basic and acidic residues" evidence="1">
    <location>
        <begin position="258"/>
        <end position="274"/>
    </location>
</feature>
<evidence type="ECO:0000259" key="3">
    <source>
        <dbReference type="PROSITE" id="PS50967"/>
    </source>
</evidence>
<dbReference type="InterPro" id="IPR044876">
    <property type="entry name" value="HRDC_dom_sf"/>
</dbReference>
<evidence type="ECO:0000313" key="5">
    <source>
        <dbReference type="Proteomes" id="UP000675379"/>
    </source>
</evidence>
<reference evidence="4" key="1">
    <citation type="submission" date="2021-04" db="EMBL/GenBank/DDBJ databases">
        <title>Proteiniclasticum sedimins sp. nov., an obligate anaerobic bacterium isolated from anaerobic sludge.</title>
        <authorList>
            <person name="Liu J."/>
        </authorList>
    </citation>
    <scope>NUCLEOTIDE SEQUENCE</scope>
    <source>
        <strain evidence="4">BAD-10</strain>
    </source>
</reference>
<evidence type="ECO:0000259" key="2">
    <source>
        <dbReference type="PROSITE" id="PS50965"/>
    </source>
</evidence>
<dbReference type="Pfam" id="PF08378">
    <property type="entry name" value="NERD"/>
    <property type="match status" value="1"/>
</dbReference>
<organism evidence="4 5">
    <name type="scientific">Proteiniclasticum sediminis</name>
    <dbReference type="NCBI Taxonomy" id="2804028"/>
    <lineage>
        <taxon>Bacteria</taxon>
        <taxon>Bacillati</taxon>
        <taxon>Bacillota</taxon>
        <taxon>Clostridia</taxon>
        <taxon>Eubacteriales</taxon>
        <taxon>Clostridiaceae</taxon>
        <taxon>Proteiniclasticum</taxon>
    </lineage>
</organism>
<evidence type="ECO:0000256" key="1">
    <source>
        <dbReference type="SAM" id="MobiDB-lite"/>
    </source>
</evidence>
<feature type="domain" description="HRDC" evidence="3">
    <location>
        <begin position="275"/>
        <end position="349"/>
    </location>
</feature>
<sequence length="349" mass="40220">MGFFNTLDKPILYRESDALSKQIAELQKLLEEAPESSKKAIRQDLRLLQYGEMGEKTVRYELMNSFMPMLILEGLELDYEGLQAQIDFVVITRKVNFVIECKNLYGDLELSPEGNFVRTVELDGWRRKEGIYSPITQNQRHLDILKAIRKESKGNLILKMMFEKYFEENYKSVVVLANLKTVLRGGKAPRELRDQLIRSDQLIRHMKAVNEASKLEPSKDKQMYELAEFLLSQHKPRERDHAARYGIIPDNTEPVEEPAEKDLEVSDVSKDSGQSVEEHPLYGALKAYRLEKSREEGVKAYFIFNNAQMEVLVTKKPRTLEDLGQISGFGPVKLEKYGEDILAILNQSL</sequence>
<dbReference type="PROSITE" id="PS50967">
    <property type="entry name" value="HRDC"/>
    <property type="match status" value="1"/>
</dbReference>
<evidence type="ECO:0000313" key="4">
    <source>
        <dbReference type="EMBL" id="MBR0576621.1"/>
    </source>
</evidence>
<dbReference type="PROSITE" id="PS50965">
    <property type="entry name" value="NERD"/>
    <property type="match status" value="1"/>
</dbReference>
<comment type="caution">
    <text evidence="4">The sequence shown here is derived from an EMBL/GenBank/DDBJ whole genome shotgun (WGS) entry which is preliminary data.</text>
</comment>
<accession>A0A941CSL9</accession>
<dbReference type="SMART" id="SM00341">
    <property type="entry name" value="HRDC"/>
    <property type="match status" value="1"/>
</dbReference>
<gene>
    <name evidence="4" type="ORF">KCG48_09750</name>
</gene>
<dbReference type="AlphaFoldDB" id="A0A941CSL9"/>
<dbReference type="Pfam" id="PF00570">
    <property type="entry name" value="HRDC"/>
    <property type="match status" value="1"/>
</dbReference>
<dbReference type="GO" id="GO:0000166">
    <property type="term" value="F:nucleotide binding"/>
    <property type="evidence" value="ECO:0007669"/>
    <property type="project" value="InterPro"/>
</dbReference>
<dbReference type="Proteomes" id="UP000675379">
    <property type="component" value="Unassembled WGS sequence"/>
</dbReference>
<feature type="region of interest" description="Disordered" evidence="1">
    <location>
        <begin position="251"/>
        <end position="274"/>
    </location>
</feature>
<dbReference type="GO" id="GO:0003676">
    <property type="term" value="F:nucleic acid binding"/>
    <property type="evidence" value="ECO:0007669"/>
    <property type="project" value="InterPro"/>
</dbReference>
<proteinExistence type="predicted"/>
<dbReference type="EMBL" id="JAGSCS010000012">
    <property type="protein sequence ID" value="MBR0576621.1"/>
    <property type="molecule type" value="Genomic_DNA"/>
</dbReference>
<dbReference type="Gene3D" id="1.10.150.80">
    <property type="entry name" value="HRDC domain"/>
    <property type="match status" value="1"/>
</dbReference>
<dbReference type="RefSeq" id="WP_211801790.1">
    <property type="nucleotide sequence ID" value="NZ_JAGSCS010000012.1"/>
</dbReference>
<dbReference type="InterPro" id="IPR002121">
    <property type="entry name" value="HRDC_dom"/>
</dbReference>
<dbReference type="SUPFAM" id="SSF47819">
    <property type="entry name" value="HRDC-like"/>
    <property type="match status" value="1"/>
</dbReference>
<keyword evidence="5" id="KW-1185">Reference proteome</keyword>